<dbReference type="EMBL" id="JAXUHJ010000013">
    <property type="protein sequence ID" value="MEJ8543329.1"/>
    <property type="molecule type" value="Genomic_DNA"/>
</dbReference>
<evidence type="ECO:0000313" key="3">
    <source>
        <dbReference type="Proteomes" id="UP001369247"/>
    </source>
</evidence>
<dbReference type="AlphaFoldDB" id="A0A9E7RV64"/>
<accession>A0A9E7RV64</accession>
<organism evidence="2">
    <name type="scientific">Methanothermobacter wolfeii</name>
    <name type="common">Methanobacterium wolfei</name>
    <dbReference type="NCBI Taxonomy" id="145261"/>
    <lineage>
        <taxon>Archaea</taxon>
        <taxon>Methanobacteriati</taxon>
        <taxon>Methanobacteriota</taxon>
        <taxon>Methanomada group</taxon>
        <taxon>Methanobacteria</taxon>
        <taxon>Methanobacteriales</taxon>
        <taxon>Methanobacteriaceae</taxon>
        <taxon>Methanothermobacter</taxon>
    </lineage>
</organism>
<protein>
    <submittedName>
        <fullName evidence="2">DUF2226 domain-containing protein</fullName>
    </submittedName>
</protein>
<dbReference type="InterPro" id="IPR019249">
    <property type="entry name" value="DUF2226"/>
</dbReference>
<dbReference type="GeneID" id="75105872"/>
<dbReference type="RefSeq" id="WP_261599677.1">
    <property type="nucleotide sequence ID" value="NZ_CP104550.1"/>
</dbReference>
<reference evidence="1 3" key="2">
    <citation type="submission" date="2023-12" db="EMBL/GenBank/DDBJ databases">
        <title>Phenotypic and Genomic Characterization of Methanothermobacter wolfeii Strain BSEL, a CO2-Capturing Archaeon with Minimal Nutrient Requirements.</title>
        <authorList>
            <person name="Ale Enriquez F."/>
            <person name="Ahring B.K."/>
        </authorList>
    </citation>
    <scope>NUCLEOTIDE SEQUENCE [LARGE SCALE GENOMIC DNA]</scope>
    <source>
        <strain evidence="1 3">BSEL-1</strain>
    </source>
</reference>
<dbReference type="Proteomes" id="UP001369247">
    <property type="component" value="Unassembled WGS sequence"/>
</dbReference>
<keyword evidence="3" id="KW-1185">Reference proteome</keyword>
<sequence>MWLPFDNPKKMDYSVLKRSSLPEFAYIRVLNGDTESIVFLENERIVGAWHLDLNTLEENNGHTAMEKIEINQDSLIEVYEADEDLFRTLIELNDESKLSIPIEAEIILNEMFPDVSSREELLKKYRIQVPGDEAIERLINDYKS</sequence>
<evidence type="ECO:0000313" key="2">
    <source>
        <dbReference type="EMBL" id="UXH31992.1"/>
    </source>
</evidence>
<dbReference type="Pfam" id="PF09987">
    <property type="entry name" value="DUF2226"/>
    <property type="match status" value="1"/>
</dbReference>
<evidence type="ECO:0000313" key="1">
    <source>
        <dbReference type="EMBL" id="MEJ8543329.1"/>
    </source>
</evidence>
<proteinExistence type="predicted"/>
<dbReference type="Proteomes" id="UP001065373">
    <property type="component" value="Chromosome"/>
</dbReference>
<gene>
    <name evidence="2" type="ORF">N5910_01430</name>
    <name evidence="1" type="ORF">U2150_07510</name>
</gene>
<dbReference type="EMBL" id="CP104550">
    <property type="protein sequence ID" value="UXH31992.1"/>
    <property type="molecule type" value="Genomic_DNA"/>
</dbReference>
<name>A0A9E7RV64_METWO</name>
<reference evidence="2" key="1">
    <citation type="submission" date="2022-09" db="EMBL/GenBank/DDBJ databases">
        <title>Characterization of three MwoI isoschizomers from sequenced genome and metagenomes.</title>
        <authorList>
            <person name="Fomenkov A."/>
            <person name="Xu S.Y."/>
            <person name="Roberts R.J."/>
        </authorList>
    </citation>
    <scope>NUCLEOTIDE SEQUENCE</scope>
    <source>
        <strain evidence="2">DSM 2970</strain>
    </source>
</reference>